<keyword evidence="4" id="KW-0472">Membrane</keyword>
<organism evidence="8 9">
    <name type="scientific">Roseovarius pacificus</name>
    <dbReference type="NCBI Taxonomy" id="337701"/>
    <lineage>
        <taxon>Bacteria</taxon>
        <taxon>Pseudomonadati</taxon>
        <taxon>Pseudomonadota</taxon>
        <taxon>Alphaproteobacteria</taxon>
        <taxon>Rhodobacterales</taxon>
        <taxon>Roseobacteraceae</taxon>
        <taxon>Roseovarius</taxon>
    </lineage>
</organism>
<dbReference type="GO" id="GO:0055085">
    <property type="term" value="P:transmembrane transport"/>
    <property type="evidence" value="ECO:0007669"/>
    <property type="project" value="InterPro"/>
</dbReference>
<evidence type="ECO:0000256" key="4">
    <source>
        <dbReference type="ARBA" id="ARBA00023136"/>
    </source>
</evidence>
<feature type="region of interest" description="Disordered" evidence="5">
    <location>
        <begin position="62"/>
        <end position="113"/>
    </location>
</feature>
<feature type="compositionally biased region" description="Basic and acidic residues" evidence="5">
    <location>
        <begin position="179"/>
        <end position="199"/>
    </location>
</feature>
<evidence type="ECO:0000313" key="8">
    <source>
        <dbReference type="EMBL" id="SHL37701.1"/>
    </source>
</evidence>
<dbReference type="InterPro" id="IPR037682">
    <property type="entry name" value="TonB_C"/>
</dbReference>
<dbReference type="InterPro" id="IPR006260">
    <property type="entry name" value="TonB/TolA_C"/>
</dbReference>
<evidence type="ECO:0000256" key="2">
    <source>
        <dbReference type="ARBA" id="ARBA00022692"/>
    </source>
</evidence>
<gene>
    <name evidence="8" type="ORF">SAMN05444398_102174</name>
</gene>
<dbReference type="PROSITE" id="PS52015">
    <property type="entry name" value="TONB_CTD"/>
    <property type="match status" value="1"/>
</dbReference>
<evidence type="ECO:0000256" key="6">
    <source>
        <dbReference type="SAM" id="SignalP"/>
    </source>
</evidence>
<evidence type="ECO:0000313" key="9">
    <source>
        <dbReference type="Proteomes" id="UP000183974"/>
    </source>
</evidence>
<sequence>MIAASRSAKVIAVSAACCAHAAVLWAFVGTVEIRMEGDAGAPDVAQLGNSFADMAAGTLSAVEPSETTPQTQPTEAEPVETAPREPVEPRQADTVAETAPPETAQPEQVQESAPVVPVENMAIAALPVTPAKPQQPDTAKAAQPEPLPRTPPETSEVIEAEDTPEPAVTRSKRPQPRSAEFEKRHESKPKPKVAKKEPSPQKAQPQPRGNANQNARAGAATGREQAKAKAQGRNTGKSTQSGNAAASNYPGKVMSKISRVPKPRVGRRGTAVVSFTISSGGGLSAVSLARSSGSGQLDQAALQVIRRAAPFPAPPPGARRNFSIRIQGG</sequence>
<dbReference type="STRING" id="337701.SAMN05444398_102174"/>
<dbReference type="OrthoDB" id="7930032at2"/>
<dbReference type="EMBL" id="FRBR01000002">
    <property type="protein sequence ID" value="SHL37701.1"/>
    <property type="molecule type" value="Genomic_DNA"/>
</dbReference>
<evidence type="ECO:0000256" key="1">
    <source>
        <dbReference type="ARBA" id="ARBA00004167"/>
    </source>
</evidence>
<dbReference type="GO" id="GO:0016020">
    <property type="term" value="C:membrane"/>
    <property type="evidence" value="ECO:0007669"/>
    <property type="project" value="UniProtKB-SubCell"/>
</dbReference>
<name>A0A1M7A4P2_9RHOB</name>
<comment type="subcellular location">
    <subcellularLocation>
        <location evidence="1">Membrane</location>
        <topology evidence="1">Single-pass membrane protein</topology>
    </subcellularLocation>
</comment>
<feature type="compositionally biased region" description="Low complexity" evidence="5">
    <location>
        <begin position="63"/>
        <end position="81"/>
    </location>
</feature>
<keyword evidence="6" id="KW-0732">Signal</keyword>
<feature type="chain" id="PRO_5013382615" evidence="6">
    <location>
        <begin position="22"/>
        <end position="329"/>
    </location>
</feature>
<protein>
    <submittedName>
        <fullName evidence="8">Outer membrane transport energization protein TonB</fullName>
    </submittedName>
</protein>
<dbReference type="Pfam" id="PF13103">
    <property type="entry name" value="TonB_2"/>
    <property type="match status" value="1"/>
</dbReference>
<dbReference type="SUPFAM" id="SSF74653">
    <property type="entry name" value="TolA/TonB C-terminal domain"/>
    <property type="match status" value="1"/>
</dbReference>
<dbReference type="RefSeq" id="WP_073033882.1">
    <property type="nucleotide sequence ID" value="NZ_BMLR01000002.1"/>
</dbReference>
<feature type="region of interest" description="Disordered" evidence="5">
    <location>
        <begin position="309"/>
        <end position="329"/>
    </location>
</feature>
<accession>A0A1M7A4P2</accession>
<dbReference type="Proteomes" id="UP000183974">
    <property type="component" value="Unassembled WGS sequence"/>
</dbReference>
<feature type="domain" description="TonB C-terminal" evidence="7">
    <location>
        <begin position="243"/>
        <end position="329"/>
    </location>
</feature>
<feature type="signal peptide" evidence="6">
    <location>
        <begin position="1"/>
        <end position="21"/>
    </location>
</feature>
<proteinExistence type="predicted"/>
<keyword evidence="2" id="KW-0812">Transmembrane</keyword>
<feature type="compositionally biased region" description="Polar residues" evidence="5">
    <location>
        <begin position="232"/>
        <end position="246"/>
    </location>
</feature>
<keyword evidence="9" id="KW-1185">Reference proteome</keyword>
<feature type="compositionally biased region" description="Low complexity" evidence="5">
    <location>
        <begin position="208"/>
        <end position="223"/>
    </location>
</feature>
<dbReference type="AlphaFoldDB" id="A0A1M7A4P2"/>
<evidence type="ECO:0000256" key="3">
    <source>
        <dbReference type="ARBA" id="ARBA00022989"/>
    </source>
</evidence>
<feature type="region of interest" description="Disordered" evidence="5">
    <location>
        <begin position="129"/>
        <end position="267"/>
    </location>
</feature>
<dbReference type="NCBIfam" id="TIGR01352">
    <property type="entry name" value="tonB_Cterm"/>
    <property type="match status" value="1"/>
</dbReference>
<dbReference type="Gene3D" id="3.30.1150.10">
    <property type="match status" value="1"/>
</dbReference>
<reference evidence="8 9" key="1">
    <citation type="submission" date="2016-11" db="EMBL/GenBank/DDBJ databases">
        <authorList>
            <person name="Jaros S."/>
            <person name="Januszkiewicz K."/>
            <person name="Wedrychowicz H."/>
        </authorList>
    </citation>
    <scope>NUCLEOTIDE SEQUENCE [LARGE SCALE GENOMIC DNA]</scope>
    <source>
        <strain evidence="8 9">DSM 29589</strain>
    </source>
</reference>
<keyword evidence="3" id="KW-1133">Transmembrane helix</keyword>
<evidence type="ECO:0000259" key="7">
    <source>
        <dbReference type="PROSITE" id="PS52015"/>
    </source>
</evidence>
<evidence type="ECO:0000256" key="5">
    <source>
        <dbReference type="SAM" id="MobiDB-lite"/>
    </source>
</evidence>
<feature type="compositionally biased region" description="Basic and acidic residues" evidence="5">
    <location>
        <begin position="82"/>
        <end position="91"/>
    </location>
</feature>